<comment type="caution">
    <text evidence="1">The sequence shown here is derived from an EMBL/GenBank/DDBJ whole genome shotgun (WGS) entry which is preliminary data.</text>
</comment>
<dbReference type="AlphaFoldDB" id="A0A7C3RRF0"/>
<dbReference type="EMBL" id="DTIN01000021">
    <property type="protein sequence ID" value="HFX13742.1"/>
    <property type="molecule type" value="Genomic_DNA"/>
</dbReference>
<proteinExistence type="predicted"/>
<sequence>MRYGSLYDYKEYRNNAGYWVFSRTLTLLGSFYYDYSTGKVISVSAHVLSSASMFVSARPSNCSYGTVSSCVV</sequence>
<name>A0A7C3RRF0_DICTH</name>
<reference evidence="1" key="1">
    <citation type="journal article" date="2020" name="mSystems">
        <title>Genome- and Community-Level Interaction Insights into Carbon Utilization and Element Cycling Functions of Hydrothermarchaeota in Hydrothermal Sediment.</title>
        <authorList>
            <person name="Zhou Z."/>
            <person name="Liu Y."/>
            <person name="Xu W."/>
            <person name="Pan J."/>
            <person name="Luo Z.H."/>
            <person name="Li M."/>
        </authorList>
    </citation>
    <scope>NUCLEOTIDE SEQUENCE [LARGE SCALE GENOMIC DNA]</scope>
    <source>
        <strain evidence="1">SpSt-81</strain>
    </source>
</reference>
<accession>A0A7C3RRF0</accession>
<organism evidence="1">
    <name type="scientific">Dictyoglomus thermophilum</name>
    <dbReference type="NCBI Taxonomy" id="14"/>
    <lineage>
        <taxon>Bacteria</taxon>
        <taxon>Pseudomonadati</taxon>
        <taxon>Dictyoglomota</taxon>
        <taxon>Dictyoglomia</taxon>
        <taxon>Dictyoglomales</taxon>
        <taxon>Dictyoglomaceae</taxon>
        <taxon>Dictyoglomus</taxon>
    </lineage>
</organism>
<gene>
    <name evidence="1" type="ORF">ENW00_06255</name>
</gene>
<protein>
    <submittedName>
        <fullName evidence="1">Uncharacterized protein</fullName>
    </submittedName>
</protein>
<evidence type="ECO:0000313" key="1">
    <source>
        <dbReference type="EMBL" id="HFX13742.1"/>
    </source>
</evidence>